<evidence type="ECO:0000313" key="3">
    <source>
        <dbReference type="Proteomes" id="UP000054921"/>
    </source>
</evidence>
<feature type="region of interest" description="Disordered" evidence="1">
    <location>
        <begin position="117"/>
        <end position="143"/>
    </location>
</feature>
<organism evidence="2 3">
    <name type="scientific">Legionella cherrii</name>
    <dbReference type="NCBI Taxonomy" id="28084"/>
    <lineage>
        <taxon>Bacteria</taxon>
        <taxon>Pseudomonadati</taxon>
        <taxon>Pseudomonadota</taxon>
        <taxon>Gammaproteobacteria</taxon>
        <taxon>Legionellales</taxon>
        <taxon>Legionellaceae</taxon>
        <taxon>Legionella</taxon>
    </lineage>
</organism>
<dbReference type="EMBL" id="LNXW01000006">
    <property type="protein sequence ID" value="KTC82972.1"/>
    <property type="molecule type" value="Genomic_DNA"/>
</dbReference>
<dbReference type="STRING" id="28084.Lche_0195"/>
<dbReference type="PATRIC" id="fig|28084.5.peg.209"/>
<sequence>MSIGQLETLRQTPANQIKYNVTGETRLEANQRFPQELQRNGYNVELISLPSGHNELSTIHVITNQALPFVCADKPYNKDEQSQLSSVTLQPSEEELLAARERMQNFKTTMRHNALDLTANQEEMKKDDSSTPLTITPKPPWEQ</sequence>
<evidence type="ECO:0000256" key="1">
    <source>
        <dbReference type="SAM" id="MobiDB-lite"/>
    </source>
</evidence>
<evidence type="ECO:0000313" key="2">
    <source>
        <dbReference type="EMBL" id="KTC82972.1"/>
    </source>
</evidence>
<protein>
    <submittedName>
        <fullName evidence="2">Uncharacterized protein</fullName>
    </submittedName>
</protein>
<accession>A0A0W0SHV7</accession>
<name>A0A0W0SHV7_9GAMM</name>
<dbReference type="Proteomes" id="UP000054921">
    <property type="component" value="Unassembled WGS sequence"/>
</dbReference>
<dbReference type="GeneID" id="93294268"/>
<dbReference type="RefSeq" id="WP_014845110.1">
    <property type="nucleotide sequence ID" value="NZ_LNXW01000006.1"/>
</dbReference>
<dbReference type="AlphaFoldDB" id="A0A0W0SHV7"/>
<dbReference type="OrthoDB" id="5641922at2"/>
<proteinExistence type="predicted"/>
<reference evidence="2 3" key="1">
    <citation type="submission" date="2015-11" db="EMBL/GenBank/DDBJ databases">
        <title>Genomic analysis of 38 Legionella species identifies large and diverse effector repertoires.</title>
        <authorList>
            <person name="Burstein D."/>
            <person name="Amaro F."/>
            <person name="Zusman T."/>
            <person name="Lifshitz Z."/>
            <person name="Cohen O."/>
            <person name="Gilbert J.A."/>
            <person name="Pupko T."/>
            <person name="Shuman H.A."/>
            <person name="Segal G."/>
        </authorList>
    </citation>
    <scope>NUCLEOTIDE SEQUENCE [LARGE SCALE GENOMIC DNA]</scope>
    <source>
        <strain evidence="2 3">ORW</strain>
    </source>
</reference>
<comment type="caution">
    <text evidence="2">The sequence shown here is derived from an EMBL/GenBank/DDBJ whole genome shotgun (WGS) entry which is preliminary data.</text>
</comment>
<gene>
    <name evidence="2" type="ORF">Lche_0195</name>
</gene>